<dbReference type="Proteomes" id="UP000238563">
    <property type="component" value="Unassembled WGS sequence"/>
</dbReference>
<reference evidence="1 2" key="1">
    <citation type="submission" date="2018-02" db="EMBL/GenBank/DDBJ databases">
        <title>The draft genome of Phyllobacterium myrsinacearum DSM5892.</title>
        <authorList>
            <person name="Li L."/>
            <person name="Liu L."/>
            <person name="Zhang X."/>
            <person name="Wang T."/>
        </authorList>
    </citation>
    <scope>NUCLEOTIDE SEQUENCE [LARGE SCALE GENOMIC DNA]</scope>
    <source>
        <strain evidence="1 2">DSM 5892</strain>
    </source>
</reference>
<dbReference type="EMBL" id="PVBT01000012">
    <property type="protein sequence ID" value="PRD49533.1"/>
    <property type="molecule type" value="Genomic_DNA"/>
</dbReference>
<sequence length="79" mass="8941">MRLFCRTLEADSKRLAFAIEITTERVSPATVRERACRQPLAWMAFPPALTKVSVIGWTPDGRHACVLSHGGSVWDRFRL</sequence>
<accession>A0A2S9J9T1</accession>
<organism evidence="1 2">
    <name type="scientific">Phyllobacterium myrsinacearum</name>
    <dbReference type="NCBI Taxonomy" id="28101"/>
    <lineage>
        <taxon>Bacteria</taxon>
        <taxon>Pseudomonadati</taxon>
        <taxon>Pseudomonadota</taxon>
        <taxon>Alphaproteobacteria</taxon>
        <taxon>Hyphomicrobiales</taxon>
        <taxon>Phyllobacteriaceae</taxon>
        <taxon>Phyllobacterium</taxon>
    </lineage>
</organism>
<evidence type="ECO:0000313" key="2">
    <source>
        <dbReference type="Proteomes" id="UP000238563"/>
    </source>
</evidence>
<evidence type="ECO:0000313" key="1">
    <source>
        <dbReference type="EMBL" id="PRD49533.1"/>
    </source>
</evidence>
<proteinExistence type="predicted"/>
<protein>
    <submittedName>
        <fullName evidence="1">Uncharacterized protein</fullName>
    </submittedName>
</protein>
<name>A0A2S9J9T1_9HYPH</name>
<keyword evidence="2" id="KW-1185">Reference proteome</keyword>
<comment type="caution">
    <text evidence="1">The sequence shown here is derived from an EMBL/GenBank/DDBJ whole genome shotgun (WGS) entry which is preliminary data.</text>
</comment>
<dbReference type="AlphaFoldDB" id="A0A2S9J9T1"/>
<gene>
    <name evidence="1" type="ORF">C5750_25980</name>
</gene>